<evidence type="ECO:0000259" key="1">
    <source>
        <dbReference type="Pfam" id="PF02470"/>
    </source>
</evidence>
<organism evidence="2 3">
    <name type="scientific">Nannocystis exedens</name>
    <dbReference type="NCBI Taxonomy" id="54"/>
    <lineage>
        <taxon>Bacteria</taxon>
        <taxon>Pseudomonadati</taxon>
        <taxon>Myxococcota</taxon>
        <taxon>Polyangia</taxon>
        <taxon>Nannocystales</taxon>
        <taxon>Nannocystaceae</taxon>
        <taxon>Nannocystis</taxon>
    </lineage>
</organism>
<dbReference type="STRING" id="54.SAMN02745121_05594"/>
<sequence length="344" mass="36875">MNTRYLTLAIFVTVTLAALAGLAWTLGALPKAGHHYRLHLDDAGGLVEGNAVRIAGVQIGQIQKIGIDGNRALLELRINPDVPIFAETCASPQMKGLLGEKFLHLRQPGSGTPLPPGSEIPCVDPSVDIGEALNAMNGVVEGDEALYGHVVRIVKRVDTLTKALDEGGLPSERLDRMLGEVETMLTDAKAMLAENREDLRAIVKATRSHLENPNVGRIIDRGASLVALVDQKAPGLLTKVDGLLTEGSEMLAKGEKLIDAVDPAEVETMVADGGAALKNLRKLSEEFQGVGKAVMPMIKDLATVAHRAAAINERLIRDFFQVEGFRVRLAVPYGVRGKLAKLEE</sequence>
<gene>
    <name evidence="2" type="ORF">SAMN02745121_05594</name>
</gene>
<feature type="domain" description="Mce/MlaD" evidence="1">
    <location>
        <begin position="33"/>
        <end position="107"/>
    </location>
</feature>
<dbReference type="OrthoDB" id="5241191at2"/>
<name>A0A1I2DKY2_9BACT</name>
<dbReference type="Proteomes" id="UP000199400">
    <property type="component" value="Unassembled WGS sequence"/>
</dbReference>
<dbReference type="PANTHER" id="PTHR33371">
    <property type="entry name" value="INTERMEMBRANE PHOSPHOLIPID TRANSPORT SYSTEM BINDING PROTEIN MLAD-RELATED"/>
    <property type="match status" value="1"/>
</dbReference>
<dbReference type="RefSeq" id="WP_096327333.1">
    <property type="nucleotide sequence ID" value="NZ_FOMX01000020.1"/>
</dbReference>
<accession>A0A1I2DKY2</accession>
<reference evidence="3" key="1">
    <citation type="submission" date="2016-10" db="EMBL/GenBank/DDBJ databases">
        <authorList>
            <person name="Varghese N."/>
            <person name="Submissions S."/>
        </authorList>
    </citation>
    <scope>NUCLEOTIDE SEQUENCE [LARGE SCALE GENOMIC DNA]</scope>
    <source>
        <strain evidence="3">ATCC 25963</strain>
    </source>
</reference>
<evidence type="ECO:0000313" key="3">
    <source>
        <dbReference type="Proteomes" id="UP000199400"/>
    </source>
</evidence>
<dbReference type="PANTHER" id="PTHR33371:SF4">
    <property type="entry name" value="INTERMEMBRANE PHOSPHOLIPID TRANSPORT SYSTEM BINDING PROTEIN MLAD"/>
    <property type="match status" value="1"/>
</dbReference>
<proteinExistence type="predicted"/>
<dbReference type="AlphaFoldDB" id="A0A1I2DKY2"/>
<dbReference type="InterPro" id="IPR003399">
    <property type="entry name" value="Mce/MlaD"/>
</dbReference>
<dbReference type="EMBL" id="FOMX01000020">
    <property type="protein sequence ID" value="SFE81312.1"/>
    <property type="molecule type" value="Genomic_DNA"/>
</dbReference>
<evidence type="ECO:0000313" key="2">
    <source>
        <dbReference type="EMBL" id="SFE81312.1"/>
    </source>
</evidence>
<keyword evidence="3" id="KW-1185">Reference proteome</keyword>
<protein>
    <submittedName>
        <fullName evidence="2">Virulence factor Mce family protein</fullName>
    </submittedName>
</protein>
<dbReference type="Pfam" id="PF02470">
    <property type="entry name" value="MlaD"/>
    <property type="match status" value="1"/>
</dbReference>
<dbReference type="InterPro" id="IPR052336">
    <property type="entry name" value="MlaD_Phospholipid_Transporter"/>
</dbReference>